<dbReference type="PROSITE" id="PS50188">
    <property type="entry name" value="B302_SPRY"/>
    <property type="match status" value="1"/>
</dbReference>
<accession>A0A8C6LS22</accession>
<dbReference type="InterPro" id="IPR032675">
    <property type="entry name" value="LRR_dom_sf"/>
</dbReference>
<evidence type="ECO:0000313" key="12">
    <source>
        <dbReference type="Proteomes" id="UP000694548"/>
    </source>
</evidence>
<dbReference type="Gene3D" id="3.40.50.300">
    <property type="entry name" value="P-loop containing nucleotide triphosphate hydrolases"/>
    <property type="match status" value="1"/>
</dbReference>
<comment type="subcellular location">
    <subcellularLocation>
        <location evidence="1">Cytoplasm</location>
    </subcellularLocation>
</comment>
<dbReference type="Pfam" id="PF14484">
    <property type="entry name" value="FISNA"/>
    <property type="match status" value="1"/>
</dbReference>
<keyword evidence="5" id="KW-0547">Nucleotide-binding</keyword>
<dbReference type="Pfam" id="PF17776">
    <property type="entry name" value="NLRC4_HD2"/>
    <property type="match status" value="1"/>
</dbReference>
<evidence type="ECO:0000259" key="9">
    <source>
        <dbReference type="PROSITE" id="PS50188"/>
    </source>
</evidence>
<gene>
    <name evidence="11" type="primary">LOC107382032</name>
</gene>
<dbReference type="SMART" id="SM00449">
    <property type="entry name" value="SPRY"/>
    <property type="match status" value="1"/>
</dbReference>
<dbReference type="SMART" id="SM00368">
    <property type="entry name" value="LRR_RI"/>
    <property type="match status" value="3"/>
</dbReference>
<dbReference type="SMART" id="SM01288">
    <property type="entry name" value="FISNA"/>
    <property type="match status" value="1"/>
</dbReference>
<dbReference type="InterPro" id="IPR001611">
    <property type="entry name" value="Leu-rich_rpt"/>
</dbReference>
<keyword evidence="12" id="KW-1185">Reference proteome</keyword>
<dbReference type="InterPro" id="IPR041267">
    <property type="entry name" value="NLRP_HD2"/>
</dbReference>
<evidence type="ECO:0000259" key="10">
    <source>
        <dbReference type="PROSITE" id="PS50837"/>
    </source>
</evidence>
<dbReference type="Gene3D" id="2.60.120.920">
    <property type="match status" value="1"/>
</dbReference>
<dbReference type="InterPro" id="IPR007111">
    <property type="entry name" value="NACHT_NTPase"/>
</dbReference>
<dbReference type="SUPFAM" id="SSF52047">
    <property type="entry name" value="RNI-like"/>
    <property type="match status" value="1"/>
</dbReference>
<dbReference type="SUPFAM" id="SSF49899">
    <property type="entry name" value="Concanavalin A-like lectins/glucanases"/>
    <property type="match status" value="1"/>
</dbReference>
<evidence type="ECO:0000256" key="7">
    <source>
        <dbReference type="SAM" id="Coils"/>
    </source>
</evidence>
<evidence type="ECO:0008006" key="13">
    <source>
        <dbReference type="Google" id="ProtNLM"/>
    </source>
</evidence>
<dbReference type="AlphaFoldDB" id="A0A8C6LS22"/>
<dbReference type="InterPro" id="IPR043136">
    <property type="entry name" value="B30.2/SPRY_sf"/>
</dbReference>
<dbReference type="Gene3D" id="3.80.10.10">
    <property type="entry name" value="Ribonuclease Inhibitor"/>
    <property type="match status" value="1"/>
</dbReference>
<dbReference type="Pfam" id="PF13516">
    <property type="entry name" value="LRR_6"/>
    <property type="match status" value="2"/>
</dbReference>
<dbReference type="SMART" id="SM00589">
    <property type="entry name" value="PRY"/>
    <property type="match status" value="1"/>
</dbReference>
<feature type="region of interest" description="Disordered" evidence="8">
    <location>
        <begin position="99"/>
        <end position="164"/>
    </location>
</feature>
<dbReference type="Pfam" id="PF05729">
    <property type="entry name" value="NACHT"/>
    <property type="match status" value="1"/>
</dbReference>
<keyword evidence="3" id="KW-0433">Leucine-rich repeat</keyword>
<dbReference type="PANTHER" id="PTHR24106">
    <property type="entry name" value="NACHT, LRR AND CARD DOMAINS-CONTAINING"/>
    <property type="match status" value="1"/>
</dbReference>
<dbReference type="FunFam" id="3.40.50.300:FF:001524">
    <property type="entry name" value="Si:dkey-126g1.7"/>
    <property type="match status" value="1"/>
</dbReference>
<evidence type="ECO:0000256" key="5">
    <source>
        <dbReference type="ARBA" id="ARBA00022741"/>
    </source>
</evidence>
<dbReference type="Pfam" id="PF17779">
    <property type="entry name" value="WHD_NOD2"/>
    <property type="match status" value="1"/>
</dbReference>
<dbReference type="GeneTree" id="ENSGT01150000286904"/>
<reference evidence="11" key="1">
    <citation type="submission" date="2014-08" db="EMBL/GenBank/DDBJ databases">
        <authorList>
            <person name="Senf B."/>
            <person name="Petzold A."/>
            <person name="Downie B.R."/>
            <person name="Koch P."/>
            <person name="Platzer M."/>
        </authorList>
    </citation>
    <scope>NUCLEOTIDE SEQUENCE [LARGE SCALE GENOMIC DNA]</scope>
    <source>
        <strain evidence="11">GRZ</strain>
    </source>
</reference>
<dbReference type="InterPro" id="IPR006574">
    <property type="entry name" value="PRY"/>
</dbReference>
<proteinExistence type="predicted"/>
<keyword evidence="4" id="KW-0677">Repeat</keyword>
<keyword evidence="7" id="KW-0175">Coiled coil</keyword>
<sequence length="1189" mass="136783">MPGPRILLLVLEPMVQRHSTTNQCLDSLQPVMRKRSAPPEPDGVSMWLGQLIRPPVGFRDEDHIVYKPHLEDEKQNPPISLTNKRAKSLSVHFNVYSEESIHQQRPGEQQPGDPRPTCVSLRTERSKNEPIQFKDGNLPEDEIADPTSAHPNQTGSGEQIPGDHEEYSKQLDSAFKELKEEVNTFTEKELERLRNILSLEDSGRLQEDHEETNEEKEQMNIKRDFFLKFTMTFLSKWKPEWLSDILQKKTHVMIYQLKFKSHLMKKCKSVCETTTKATFVDQIYTELYVTEHGRREANGQHELQQIGAASWIPESSKSTISCDDIFKRREGEPGWTLMTKGVAGIGKTVLTHKYTLDWVEEKANHNIQFIFPFTFRELNLLKGKTYSLVELIHYVFTDIKEAGICRFEEFQVVFIFDGLDECRPPLDFNETQILTDVTESAPVDVLIINLIRRKLLPSAHLWITTRPAAANQIPPEFVDMVTEVRGFKDPQKEEYFKKRFTDEEHADRIVSHIGTSRSLHIMCHIPVFCCITATVLDHVLKNSENKELPKTLTELYIHFLLVQAKRDKEKYLTHLPAGPIWNEETKKMFRSLGKLAFKQLEKGNLMFYEEDLKEFNMNINTASMYSGMFTEIFKEECGLNQERVFSFVHLSIQEFLAALYVFLKFNNTGVNVLKGRSVSVLSEAKTKQFYLSAVDKALESPNGHLDMFVRFLLGLSLKTNQRLLKGLVSKTRRKPQATETLVQYVKKKVNNCSSTERSIRMFHWLNELNDRSLEEEIQQSLSESDFAKKLTASQWRALAFILLSSQRQLETFDLKKFCASKEALKWLQPVVKASKISLLSGCNLSWRSCISVVDILTCKNSHLRELDLSNNDLRDAGVKLLSQGLKNPMCRLEVLSLSGCLVTQEGCDSLATALSFNPSHLRELDLSFNHPGESGLHHLFAGLQEQKWKLKALKYSQINNTVSLFNACVDALVRFLLSIHRTDHCGKSRLSPSPQRFFCELTLDLRTANENLQVSQNLKYAIVMKEKQSYPDQPERFVKWKQLLCGDGFTGRCYWEVKWKGSVRIGVTYKTIKRKGKGDNICIGKNDHSWSLFCTQQGFTAWHKNTALDVEMPQNTESNRIAVYLDWSAGTLSFYCLPKLVSSIQKIHLHTFQATFTEPLYPVFGFGHFYKFKKDSTLLYSSVYLTQVD</sequence>
<evidence type="ECO:0000256" key="1">
    <source>
        <dbReference type="ARBA" id="ARBA00004496"/>
    </source>
</evidence>
<organism evidence="11 12">
    <name type="scientific">Nothobranchius furzeri</name>
    <name type="common">Turquoise killifish</name>
    <dbReference type="NCBI Taxonomy" id="105023"/>
    <lineage>
        <taxon>Eukaryota</taxon>
        <taxon>Metazoa</taxon>
        <taxon>Chordata</taxon>
        <taxon>Craniata</taxon>
        <taxon>Vertebrata</taxon>
        <taxon>Euteleostomi</taxon>
        <taxon>Actinopterygii</taxon>
        <taxon>Neopterygii</taxon>
        <taxon>Teleostei</taxon>
        <taxon>Neoteleostei</taxon>
        <taxon>Acanthomorphata</taxon>
        <taxon>Ovalentaria</taxon>
        <taxon>Atherinomorphae</taxon>
        <taxon>Cyprinodontiformes</taxon>
        <taxon>Nothobranchiidae</taxon>
        <taxon>Nothobranchius</taxon>
    </lineage>
</organism>
<feature type="domain" description="B30.2/SPRY" evidence="9">
    <location>
        <begin position="980"/>
        <end position="1185"/>
    </location>
</feature>
<evidence type="ECO:0000256" key="3">
    <source>
        <dbReference type="ARBA" id="ARBA00022614"/>
    </source>
</evidence>
<feature type="coiled-coil region" evidence="7">
    <location>
        <begin position="168"/>
        <end position="222"/>
    </location>
</feature>
<dbReference type="InterPro" id="IPR013320">
    <property type="entry name" value="ConA-like_dom_sf"/>
</dbReference>
<dbReference type="GO" id="GO:0005524">
    <property type="term" value="F:ATP binding"/>
    <property type="evidence" value="ECO:0007669"/>
    <property type="project" value="UniProtKB-KW"/>
</dbReference>
<feature type="domain" description="NACHT" evidence="10">
    <location>
        <begin position="335"/>
        <end position="469"/>
    </location>
</feature>
<dbReference type="InterPro" id="IPR029495">
    <property type="entry name" value="NACHT-assoc"/>
</dbReference>
<dbReference type="GO" id="GO:0005737">
    <property type="term" value="C:cytoplasm"/>
    <property type="evidence" value="ECO:0007669"/>
    <property type="project" value="UniProtKB-SubCell"/>
</dbReference>
<dbReference type="InterPro" id="IPR041075">
    <property type="entry name" value="NOD1/2_WH"/>
</dbReference>
<dbReference type="Pfam" id="PF13765">
    <property type="entry name" value="PRY"/>
    <property type="match status" value="1"/>
</dbReference>
<protein>
    <recommendedName>
        <fullName evidence="13">NACHT domain-containing protein</fullName>
    </recommendedName>
</protein>
<dbReference type="Proteomes" id="UP000694548">
    <property type="component" value="Chromosome sgr07"/>
</dbReference>
<evidence type="ECO:0000256" key="6">
    <source>
        <dbReference type="ARBA" id="ARBA00022840"/>
    </source>
</evidence>
<evidence type="ECO:0000256" key="8">
    <source>
        <dbReference type="SAM" id="MobiDB-lite"/>
    </source>
</evidence>
<dbReference type="InterPro" id="IPR051261">
    <property type="entry name" value="NLR"/>
</dbReference>
<dbReference type="InterPro" id="IPR001870">
    <property type="entry name" value="B30.2/SPRY"/>
</dbReference>
<keyword evidence="6" id="KW-0067">ATP-binding</keyword>
<dbReference type="PROSITE" id="PS50837">
    <property type="entry name" value="NACHT"/>
    <property type="match status" value="1"/>
</dbReference>
<evidence type="ECO:0000256" key="2">
    <source>
        <dbReference type="ARBA" id="ARBA00022490"/>
    </source>
</evidence>
<name>A0A8C6LS22_NOTFU</name>
<evidence type="ECO:0000313" key="11">
    <source>
        <dbReference type="Ensembl" id="ENSNFUP00015023241.1"/>
    </source>
</evidence>
<dbReference type="InterPro" id="IPR027417">
    <property type="entry name" value="P-loop_NTPase"/>
</dbReference>
<dbReference type="Pfam" id="PF00622">
    <property type="entry name" value="SPRY"/>
    <property type="match status" value="1"/>
</dbReference>
<reference evidence="11" key="3">
    <citation type="submission" date="2025-09" db="UniProtKB">
        <authorList>
            <consortium name="Ensembl"/>
        </authorList>
    </citation>
    <scope>IDENTIFICATION</scope>
</reference>
<reference evidence="11" key="2">
    <citation type="submission" date="2025-08" db="UniProtKB">
        <authorList>
            <consortium name="Ensembl"/>
        </authorList>
    </citation>
    <scope>IDENTIFICATION</scope>
</reference>
<dbReference type="CDD" id="cd16040">
    <property type="entry name" value="SPRY_PRY_SNTX"/>
    <property type="match status" value="1"/>
</dbReference>
<dbReference type="InterPro" id="IPR003877">
    <property type="entry name" value="SPRY_dom"/>
</dbReference>
<keyword evidence="2" id="KW-0963">Cytoplasm</keyword>
<dbReference type="Ensembl" id="ENSNFUT00015024309.1">
    <property type="protein sequence ID" value="ENSNFUP00015023241.1"/>
    <property type="gene ID" value="ENSNFUG00015011232.1"/>
</dbReference>
<evidence type="ECO:0000256" key="4">
    <source>
        <dbReference type="ARBA" id="ARBA00022737"/>
    </source>
</evidence>